<comment type="similarity">
    <text evidence="2 7">Belongs to the cytochrome P450 family.</text>
</comment>
<dbReference type="CDD" id="cd11041">
    <property type="entry name" value="CYP503A1-like"/>
    <property type="match status" value="1"/>
</dbReference>
<dbReference type="SUPFAM" id="SSF48264">
    <property type="entry name" value="Cytochrome P450"/>
    <property type="match status" value="1"/>
</dbReference>
<organism evidence="8 9">
    <name type="scientific">Lophium mytilinum</name>
    <dbReference type="NCBI Taxonomy" id="390894"/>
    <lineage>
        <taxon>Eukaryota</taxon>
        <taxon>Fungi</taxon>
        <taxon>Dikarya</taxon>
        <taxon>Ascomycota</taxon>
        <taxon>Pezizomycotina</taxon>
        <taxon>Dothideomycetes</taxon>
        <taxon>Pleosporomycetidae</taxon>
        <taxon>Mytilinidiales</taxon>
        <taxon>Mytilinidiaceae</taxon>
        <taxon>Lophium</taxon>
    </lineage>
</organism>
<evidence type="ECO:0000313" key="8">
    <source>
        <dbReference type="EMBL" id="KAF2492149.1"/>
    </source>
</evidence>
<dbReference type="PROSITE" id="PS00086">
    <property type="entry name" value="CYTOCHROME_P450"/>
    <property type="match status" value="1"/>
</dbReference>
<comment type="cofactor">
    <cofactor evidence="1 6">
        <name>heme</name>
        <dbReference type="ChEBI" id="CHEBI:30413"/>
    </cofactor>
</comment>
<dbReference type="AlphaFoldDB" id="A0A6A6QJ69"/>
<dbReference type="OrthoDB" id="1844152at2759"/>
<gene>
    <name evidence="8" type="ORF">BU16DRAFT_467330</name>
</gene>
<dbReference type="InterPro" id="IPR017972">
    <property type="entry name" value="Cyt_P450_CS"/>
</dbReference>
<evidence type="ECO:0000256" key="7">
    <source>
        <dbReference type="RuleBase" id="RU000461"/>
    </source>
</evidence>
<keyword evidence="4 7" id="KW-0560">Oxidoreductase</keyword>
<dbReference type="PANTHER" id="PTHR46206:SF7">
    <property type="entry name" value="P450, PUTATIVE (EUROFUNG)-RELATED"/>
    <property type="match status" value="1"/>
</dbReference>
<dbReference type="InterPro" id="IPR036396">
    <property type="entry name" value="Cyt_P450_sf"/>
</dbReference>
<dbReference type="Gene3D" id="1.10.630.10">
    <property type="entry name" value="Cytochrome P450"/>
    <property type="match status" value="1"/>
</dbReference>
<protein>
    <submittedName>
        <fullName evidence="8">Cytochrome P450</fullName>
    </submittedName>
</protein>
<evidence type="ECO:0000256" key="5">
    <source>
        <dbReference type="ARBA" id="ARBA00023004"/>
    </source>
</evidence>
<dbReference type="GO" id="GO:0005506">
    <property type="term" value="F:iron ion binding"/>
    <property type="evidence" value="ECO:0007669"/>
    <property type="project" value="InterPro"/>
</dbReference>
<dbReference type="PANTHER" id="PTHR46206">
    <property type="entry name" value="CYTOCHROME P450"/>
    <property type="match status" value="1"/>
</dbReference>
<keyword evidence="6 7" id="KW-0349">Heme</keyword>
<dbReference type="Proteomes" id="UP000799750">
    <property type="component" value="Unassembled WGS sequence"/>
</dbReference>
<dbReference type="Pfam" id="PF00067">
    <property type="entry name" value="p450"/>
    <property type="match status" value="1"/>
</dbReference>
<evidence type="ECO:0000256" key="4">
    <source>
        <dbReference type="ARBA" id="ARBA00023002"/>
    </source>
</evidence>
<sequence length="495" mass="57119">MFWGSIFVVAAGSYFLSYVMNAQAMSKIPMIGKEMGNQRQREKIFLGRAKMLLQQGYHKFKKNGIFRITTAEGTRVIINRKFLDEIRDMSDDIISFESALEETLETKYTTIPTDEYLINHCVKADLTPGLARLTDAIDEEVKHGISTELPQSTDWTAIKLSPKLLRMVAMISGRVFIGPDNCRNESWIKIAVDYTLNVFTGQRAIKAWRPIWRPFVYRFLPEIREIHARREDARKLLVPIVQQREAMKGKWGDNKPDDMMQWMMDKADAWNVKGDERQAFQQLTLSMAAIHTTVMSVTQALYDLAAMPQYIQPLRDEVKEALSQSGGKFDRNVLSKLHLMDSFMKESQRYNPPGFTSFRRKVRRGVSLSDGTYLPAGVTIEVPSHAIARDPELYPDPEKFDAYRFYNMRKEGHKDADRHQFVAVTPASLHFGYGKHACPGRFFAASEIKLILANMLLQYDIKVDKPEEGRYKNIEFAHQNIPDPRRDLLFRKLRT</sequence>
<keyword evidence="9" id="KW-1185">Reference proteome</keyword>
<reference evidence="8" key="1">
    <citation type="journal article" date="2020" name="Stud. Mycol.">
        <title>101 Dothideomycetes genomes: a test case for predicting lifestyles and emergence of pathogens.</title>
        <authorList>
            <person name="Haridas S."/>
            <person name="Albert R."/>
            <person name="Binder M."/>
            <person name="Bloem J."/>
            <person name="Labutti K."/>
            <person name="Salamov A."/>
            <person name="Andreopoulos B."/>
            <person name="Baker S."/>
            <person name="Barry K."/>
            <person name="Bills G."/>
            <person name="Bluhm B."/>
            <person name="Cannon C."/>
            <person name="Castanera R."/>
            <person name="Culley D."/>
            <person name="Daum C."/>
            <person name="Ezra D."/>
            <person name="Gonzalez J."/>
            <person name="Henrissat B."/>
            <person name="Kuo A."/>
            <person name="Liang C."/>
            <person name="Lipzen A."/>
            <person name="Lutzoni F."/>
            <person name="Magnuson J."/>
            <person name="Mondo S."/>
            <person name="Nolan M."/>
            <person name="Ohm R."/>
            <person name="Pangilinan J."/>
            <person name="Park H.-J."/>
            <person name="Ramirez L."/>
            <person name="Alfaro M."/>
            <person name="Sun H."/>
            <person name="Tritt A."/>
            <person name="Yoshinaga Y."/>
            <person name="Zwiers L.-H."/>
            <person name="Turgeon B."/>
            <person name="Goodwin S."/>
            <person name="Spatafora J."/>
            <person name="Crous P."/>
            <person name="Grigoriev I."/>
        </authorList>
    </citation>
    <scope>NUCLEOTIDE SEQUENCE</scope>
    <source>
        <strain evidence="8">CBS 269.34</strain>
    </source>
</reference>
<accession>A0A6A6QJ69</accession>
<keyword evidence="5 6" id="KW-0408">Iron</keyword>
<dbReference type="GO" id="GO:0004497">
    <property type="term" value="F:monooxygenase activity"/>
    <property type="evidence" value="ECO:0007669"/>
    <property type="project" value="UniProtKB-KW"/>
</dbReference>
<evidence type="ECO:0000256" key="3">
    <source>
        <dbReference type="ARBA" id="ARBA00022723"/>
    </source>
</evidence>
<feature type="binding site" description="axial binding residue" evidence="6">
    <location>
        <position position="438"/>
    </location>
    <ligand>
        <name>heme</name>
        <dbReference type="ChEBI" id="CHEBI:30413"/>
    </ligand>
    <ligandPart>
        <name>Fe</name>
        <dbReference type="ChEBI" id="CHEBI:18248"/>
    </ligandPart>
</feature>
<keyword evidence="3 6" id="KW-0479">Metal-binding</keyword>
<dbReference type="InterPro" id="IPR001128">
    <property type="entry name" value="Cyt_P450"/>
</dbReference>
<evidence type="ECO:0000313" key="9">
    <source>
        <dbReference type="Proteomes" id="UP000799750"/>
    </source>
</evidence>
<dbReference type="InterPro" id="IPR002403">
    <property type="entry name" value="Cyt_P450_E_grp-IV"/>
</dbReference>
<evidence type="ECO:0000256" key="2">
    <source>
        <dbReference type="ARBA" id="ARBA00010617"/>
    </source>
</evidence>
<keyword evidence="7" id="KW-0503">Monooxygenase</keyword>
<dbReference type="EMBL" id="MU004194">
    <property type="protein sequence ID" value="KAF2492149.1"/>
    <property type="molecule type" value="Genomic_DNA"/>
</dbReference>
<evidence type="ECO:0000256" key="1">
    <source>
        <dbReference type="ARBA" id="ARBA00001971"/>
    </source>
</evidence>
<name>A0A6A6QJ69_9PEZI</name>
<evidence type="ECO:0000256" key="6">
    <source>
        <dbReference type="PIRSR" id="PIRSR602403-1"/>
    </source>
</evidence>
<dbReference type="PRINTS" id="PR00465">
    <property type="entry name" value="EP450IV"/>
</dbReference>
<dbReference type="GO" id="GO:0020037">
    <property type="term" value="F:heme binding"/>
    <property type="evidence" value="ECO:0007669"/>
    <property type="project" value="InterPro"/>
</dbReference>
<dbReference type="GO" id="GO:0016705">
    <property type="term" value="F:oxidoreductase activity, acting on paired donors, with incorporation or reduction of molecular oxygen"/>
    <property type="evidence" value="ECO:0007669"/>
    <property type="project" value="InterPro"/>
</dbReference>
<proteinExistence type="inferred from homology"/>